<evidence type="ECO:0000256" key="6">
    <source>
        <dbReference type="ARBA" id="ARBA00075138"/>
    </source>
</evidence>
<dbReference type="InterPro" id="IPR011993">
    <property type="entry name" value="PH-like_dom_sf"/>
</dbReference>
<feature type="compositionally biased region" description="Low complexity" evidence="8">
    <location>
        <begin position="748"/>
        <end position="757"/>
    </location>
</feature>
<feature type="region of interest" description="Disordered" evidence="8">
    <location>
        <begin position="1704"/>
        <end position="1817"/>
    </location>
</feature>
<dbReference type="InterPro" id="IPR000299">
    <property type="entry name" value="FERM_domain"/>
</dbReference>
<organism evidence="10">
    <name type="scientific">Cacopsylla melanoneura</name>
    <dbReference type="NCBI Taxonomy" id="428564"/>
    <lineage>
        <taxon>Eukaryota</taxon>
        <taxon>Metazoa</taxon>
        <taxon>Ecdysozoa</taxon>
        <taxon>Arthropoda</taxon>
        <taxon>Hexapoda</taxon>
        <taxon>Insecta</taxon>
        <taxon>Pterygota</taxon>
        <taxon>Neoptera</taxon>
        <taxon>Paraneoptera</taxon>
        <taxon>Hemiptera</taxon>
        <taxon>Sternorrhyncha</taxon>
        <taxon>Psylloidea</taxon>
        <taxon>Psyllidae</taxon>
        <taxon>Psyllinae</taxon>
        <taxon>Cacopsylla</taxon>
    </lineage>
</organism>
<feature type="region of interest" description="Disordered" evidence="8">
    <location>
        <begin position="1437"/>
        <end position="1667"/>
    </location>
</feature>
<dbReference type="InterPro" id="IPR035963">
    <property type="entry name" value="FERM_2"/>
</dbReference>
<dbReference type="Pfam" id="PF00373">
    <property type="entry name" value="FERM_M"/>
    <property type="match status" value="1"/>
</dbReference>
<feature type="compositionally biased region" description="Polar residues" evidence="8">
    <location>
        <begin position="1163"/>
        <end position="1178"/>
    </location>
</feature>
<feature type="compositionally biased region" description="Low complexity" evidence="8">
    <location>
        <begin position="839"/>
        <end position="857"/>
    </location>
</feature>
<dbReference type="InterPro" id="IPR019749">
    <property type="entry name" value="Band_41_domain"/>
</dbReference>
<feature type="compositionally biased region" description="Basic residues" evidence="8">
    <location>
        <begin position="516"/>
        <end position="530"/>
    </location>
</feature>
<dbReference type="GO" id="GO:0031032">
    <property type="term" value="P:actomyosin structure organization"/>
    <property type="evidence" value="ECO:0007669"/>
    <property type="project" value="TreeGrafter"/>
</dbReference>
<dbReference type="FunFam" id="1.20.80.10:FF:000003">
    <property type="entry name" value="Tyrosine-protein phosphatase non-receptor type 4"/>
    <property type="match status" value="1"/>
</dbReference>
<proteinExistence type="predicted"/>
<feature type="compositionally biased region" description="Basic and acidic residues" evidence="8">
    <location>
        <begin position="534"/>
        <end position="546"/>
    </location>
</feature>
<dbReference type="SMART" id="SM01196">
    <property type="entry name" value="FERM_C"/>
    <property type="match status" value="1"/>
</dbReference>
<name>A0A8D8QGA4_9HEMI</name>
<dbReference type="PANTHER" id="PTHR23280">
    <property type="entry name" value="4.1 G PROTEIN"/>
    <property type="match status" value="1"/>
</dbReference>
<feature type="compositionally biased region" description="Basic residues" evidence="8">
    <location>
        <begin position="491"/>
        <end position="502"/>
    </location>
</feature>
<dbReference type="PROSITE" id="PS50057">
    <property type="entry name" value="FERM_3"/>
    <property type="match status" value="1"/>
</dbReference>
<dbReference type="FunFam" id="2.30.29.30:FF:000002">
    <property type="entry name" value="Band 4.1-like protein 5 isoform 1"/>
    <property type="match status" value="1"/>
</dbReference>
<dbReference type="GO" id="GO:0005856">
    <property type="term" value="C:cytoskeleton"/>
    <property type="evidence" value="ECO:0007669"/>
    <property type="project" value="UniProtKB-SubCell"/>
</dbReference>
<dbReference type="SUPFAM" id="SSF54236">
    <property type="entry name" value="Ubiquitin-like"/>
    <property type="match status" value="1"/>
</dbReference>
<evidence type="ECO:0000256" key="5">
    <source>
        <dbReference type="ARBA" id="ARBA00023212"/>
    </source>
</evidence>
<dbReference type="PANTHER" id="PTHR23280:SF4">
    <property type="entry name" value="BAND 4.1-LIKE PROTEIN 4A"/>
    <property type="match status" value="1"/>
</dbReference>
<dbReference type="CDD" id="cd14473">
    <property type="entry name" value="FERM_B-lobe"/>
    <property type="match status" value="1"/>
</dbReference>
<feature type="region of interest" description="Disordered" evidence="8">
    <location>
        <begin position="669"/>
        <end position="888"/>
    </location>
</feature>
<evidence type="ECO:0000256" key="7">
    <source>
        <dbReference type="ARBA" id="ARBA00077094"/>
    </source>
</evidence>
<feature type="compositionally biased region" description="Basic residues" evidence="8">
    <location>
        <begin position="605"/>
        <end position="620"/>
    </location>
</feature>
<dbReference type="EMBL" id="HBUF01075376">
    <property type="protein sequence ID" value="CAG6630975.1"/>
    <property type="molecule type" value="Transcribed_RNA"/>
</dbReference>
<sequence>MKCLCCVRPQTYHCKIVLLDEQELLQEIQDTTQGQEILDTVFRHLNLLETSYFGLRYLDASNQTHWLDATKRIVKQLKGKDSLTLYFGVKFYAVDPCKLLEEITRYQFFLQVKQDILQGRLPVSFELGAELGAHVVQSELGDYDPRRHSPGYVSEFRFTSHQSAALESRVAELHRELSGQEPNTAELNYLDRVKSLPLYGVDLHPVLGEDSIEYFLGLTPAGIVVLRNKVKVASYLWPKITKIYSKGKYFMIRVCDKTDEENTYGFETPSRPACKHLYKCCVDHHGFFRLVQNAPNPPPDIISSRFSSGRGDKFPGSGGGGGGGPNGGRHSPFSRNPPSFTRTPSKRYQRRLADNNGTNDEQQHSVAALSSREDGDGGGGFVRSTSRSGGLSSGFITGGSVYGVSSELKSVSVPQPVHSMGYHPTRSDSPRSTRSAPWIATSGTAGTTQHRGLFSQSPRSVRSAGVHTYRHSSRKKRSSSVESRSSNESKHCRRRRRSSRGKRGSDNESEHSRCSSSRHRRRNKHHHSRSRGGGGDKGDAGSEREHRSRIKTSTSEKQIYELVDSESQWKQVQLRRASIQQAAIVRPKSGYMNSGLETESEYSYHHTHSRRKQHRKHSSRSRSPSECASGGSKPSTRFPPELAQALEFSLVDTEGMSAAQLRSIPYTEVKTSSRVKLSPVSGRKHHSHSSRHSSRSKSSDKEPLPPSSASVMSEPAGLSSSGPPSLPPPSQLIVGPIGERESPPPPYSRDSSSSRSSLNLKQTGGGGGECGPSGVNEPQAQVQRTQPVRSSARSNTRHCSSALYSHPNTLLGNNQHSQSPWSDTQQGHVLSRRPSDHTLSSSSNSGRSSLRLSHSSSAQQFPTSSRPSSQAHPPPPPHSSNQHRDSSSYNWQNSEIRGVGLAQYLPMGGSVNPPSQQQRQIYNRHESISSDNLLEATKSDRYRLIDSSSSNRNSSMSSDNLLSNSTYVDEESRQCNELIDFEQRVIGQGSDFRKSNQQDQNFDRYPVSNAQDSYRSHQQSVCDNDNLALENRLQNIHLNANIIGSSNNRLVENRFESFDTRSSNENRFVDNRDMTNARLGSLDTPNNRLVDNRFGSIDARSSNVKVESGVLKRYTNTPSGGVIPWPGVNQVGYQGTNHSAGFVTNSGGSTNQNGSSSIRGAYQESQQPTGNSNPSMESGPNMPHQTIGPGERLGFQMDTSTNINSTGGVVGLGQELMNTLSDASTTWDGLPITQYNHQKSINLNSVANNNHLNMNSVASTSNVCASNGWADESHLSSTNISGISGIVPFSRSNQHRDSMNNNSTAVPGPLYYASHDQEIVITPSQLATMLTPITPMGRPPPHVHSHPPRPIKSSTPIPQTPPLANSTTYGTHSLSNSNNSGNALTPPLGNSTTSGSSNNSGTSLNGPASARAFGPNSNSVANSANARDSNLIAASNSHANNSSATTPQTPPLANSTAYGSSFSLSGARDSQHSHVINSNPSGSRDSQNPHAINSNPSVSSFNQSHLSTFGHIVNSSRHHPKTVNEHEELVESTGEQMNTEFEHLKSSGGNVGQPAELSDEKTNEKQTSAPSSACRSETKNDFNGGKINEETGFPDSNINSARLEPKSPENNHVFQENSPHNRENSNLNSNNNKENIKERLPYKRESSNHSSSQKTVNNDALPTVKQPTVPRDLANNINQFNDTHSRRQLNSCQSRATEDLVAVHRSSTRTMAESRGKGNARMRTDEERLVRDSQELKREDEGHEIGGKDENVGEMKIMEGTNDERVRSNEETCGKNDGNGGENYESRGIFKSSRENISSEEESVCSTPGPNSSTDMETMESGVSIVGSNTKLPNNINRRGNTKISQNIETFSQNIKNCDNSNGNDCKTVQAPILETEIDTFDSRTIDARVSNQNIDSRVSNQNFDSRVSNSTIDNHDNARKNMDVNRNNVEKIDELSVKTDAANRNTTIDSSIFLDNRGNGSQWSTLDYSGSISNNDLEESTSVMVDSQCEDRSSSNVPQAPSKQRLYQEMCTEL</sequence>
<evidence type="ECO:0000256" key="8">
    <source>
        <dbReference type="SAM" id="MobiDB-lite"/>
    </source>
</evidence>
<dbReference type="PROSITE" id="PS00661">
    <property type="entry name" value="FERM_2"/>
    <property type="match status" value="1"/>
</dbReference>
<feature type="compositionally biased region" description="Low complexity" evidence="8">
    <location>
        <begin position="383"/>
        <end position="394"/>
    </location>
</feature>
<feature type="compositionally biased region" description="Polar residues" evidence="8">
    <location>
        <begin position="1473"/>
        <end position="1507"/>
    </location>
</feature>
<dbReference type="InterPro" id="IPR029071">
    <property type="entry name" value="Ubiquitin-like_domsf"/>
</dbReference>
<feature type="compositionally biased region" description="Basic and acidic residues" evidence="8">
    <location>
        <begin position="1712"/>
        <end position="1774"/>
    </location>
</feature>
<feature type="compositionally biased region" description="Basic and acidic residues" evidence="8">
    <location>
        <begin position="503"/>
        <end position="513"/>
    </location>
</feature>
<reference evidence="10" key="1">
    <citation type="submission" date="2021-05" db="EMBL/GenBank/DDBJ databases">
        <authorList>
            <person name="Alioto T."/>
            <person name="Alioto T."/>
            <person name="Gomez Garrido J."/>
        </authorList>
    </citation>
    <scope>NUCLEOTIDE SEQUENCE</scope>
</reference>
<feature type="region of interest" description="Disordered" evidence="8">
    <location>
        <begin position="1139"/>
        <end position="1200"/>
    </location>
</feature>
<protein>
    <recommendedName>
        <fullName evidence="7">Erythrocyte membrane protein band 4.1-like 4A</fullName>
    </recommendedName>
    <alternativeName>
        <fullName evidence="6">Protein NBL4</fullName>
    </alternativeName>
</protein>
<evidence type="ECO:0000313" key="10">
    <source>
        <dbReference type="EMBL" id="CAG6630975.1"/>
    </source>
</evidence>
<dbReference type="InterPro" id="IPR014352">
    <property type="entry name" value="FERM/acyl-CoA-bd_prot_sf"/>
</dbReference>
<feature type="compositionally biased region" description="Polar residues" evidence="8">
    <location>
        <begin position="1352"/>
        <end position="1372"/>
    </location>
</feature>
<evidence type="ECO:0000259" key="9">
    <source>
        <dbReference type="PROSITE" id="PS50057"/>
    </source>
</evidence>
<evidence type="ECO:0000256" key="3">
    <source>
        <dbReference type="ARBA" id="ARBA00022490"/>
    </source>
</evidence>
<feature type="region of interest" description="Disordered" evidence="8">
    <location>
        <begin position="299"/>
        <end position="394"/>
    </location>
</feature>
<dbReference type="GO" id="GO:0071944">
    <property type="term" value="C:cell periphery"/>
    <property type="evidence" value="ECO:0007669"/>
    <property type="project" value="UniProtKB-ARBA"/>
</dbReference>
<evidence type="ECO:0000256" key="4">
    <source>
        <dbReference type="ARBA" id="ARBA00022949"/>
    </source>
</evidence>
<feature type="region of interest" description="Disordered" evidence="8">
    <location>
        <begin position="599"/>
        <end position="641"/>
    </location>
</feature>
<feature type="compositionally biased region" description="Low complexity" evidence="8">
    <location>
        <begin position="1373"/>
        <end position="1407"/>
    </location>
</feature>
<keyword evidence="5" id="KW-0206">Cytoskeleton</keyword>
<dbReference type="PROSITE" id="PS00660">
    <property type="entry name" value="FERM_1"/>
    <property type="match status" value="1"/>
</dbReference>
<feature type="domain" description="FERM" evidence="9">
    <location>
        <begin position="12"/>
        <end position="292"/>
    </location>
</feature>
<dbReference type="CDD" id="cd17107">
    <property type="entry name" value="FERM_F1_EPB41L4A"/>
    <property type="match status" value="1"/>
</dbReference>
<accession>A0A8D8QGA4</accession>
<feature type="compositionally biased region" description="Polar residues" evidence="8">
    <location>
        <begin position="1565"/>
        <end position="1575"/>
    </location>
</feature>
<dbReference type="GO" id="GO:0070161">
    <property type="term" value="C:anchoring junction"/>
    <property type="evidence" value="ECO:0007669"/>
    <property type="project" value="UniProtKB-SubCell"/>
</dbReference>
<feature type="compositionally biased region" description="Basic residues" evidence="8">
    <location>
        <begin position="468"/>
        <end position="478"/>
    </location>
</feature>
<feature type="compositionally biased region" description="Polar residues" evidence="8">
    <location>
        <begin position="1804"/>
        <end position="1816"/>
    </location>
</feature>
<dbReference type="SMART" id="SM00295">
    <property type="entry name" value="B41"/>
    <property type="match status" value="1"/>
</dbReference>
<feature type="compositionally biased region" description="Basic and acidic residues" evidence="8">
    <location>
        <begin position="1634"/>
        <end position="1647"/>
    </location>
</feature>
<dbReference type="Pfam" id="PF09380">
    <property type="entry name" value="FERM_C"/>
    <property type="match status" value="1"/>
</dbReference>
<dbReference type="InterPro" id="IPR019747">
    <property type="entry name" value="FERM_CS"/>
</dbReference>
<dbReference type="CDD" id="cd13186">
    <property type="entry name" value="FERM_C_NBL4_NBL5"/>
    <property type="match status" value="1"/>
</dbReference>
<feature type="compositionally biased region" description="Polar residues" evidence="8">
    <location>
        <begin position="776"/>
        <end position="828"/>
    </location>
</feature>
<feature type="compositionally biased region" description="Low complexity" evidence="8">
    <location>
        <begin position="1144"/>
        <end position="1157"/>
    </location>
</feature>
<dbReference type="InterPro" id="IPR019748">
    <property type="entry name" value="FERM_central"/>
</dbReference>
<dbReference type="Gene3D" id="3.10.20.90">
    <property type="entry name" value="Phosphatidylinositol 3-kinase Catalytic Subunit, Chain A, domain 1"/>
    <property type="match status" value="1"/>
</dbReference>
<dbReference type="SUPFAM" id="SSF50729">
    <property type="entry name" value="PH domain-like"/>
    <property type="match status" value="1"/>
</dbReference>
<feature type="region of interest" description="Disordered" evidence="8">
    <location>
        <begin position="1330"/>
        <end position="1423"/>
    </location>
</feature>
<dbReference type="Pfam" id="PF09379">
    <property type="entry name" value="FERM_N"/>
    <property type="match status" value="1"/>
</dbReference>
<keyword evidence="3" id="KW-0963">Cytoplasm</keyword>
<dbReference type="Gene3D" id="1.20.80.10">
    <property type="match status" value="1"/>
</dbReference>
<dbReference type="PRINTS" id="PR00935">
    <property type="entry name" value="BAND41"/>
</dbReference>
<evidence type="ECO:0000256" key="2">
    <source>
        <dbReference type="ARBA" id="ARBA00004282"/>
    </source>
</evidence>
<dbReference type="GO" id="GO:0009887">
    <property type="term" value="P:animal organ morphogenesis"/>
    <property type="evidence" value="ECO:0007669"/>
    <property type="project" value="UniProtKB-ARBA"/>
</dbReference>
<dbReference type="InterPro" id="IPR018980">
    <property type="entry name" value="FERM_PH-like_C"/>
</dbReference>
<feature type="compositionally biased region" description="Polar residues" evidence="8">
    <location>
        <begin position="441"/>
        <end position="460"/>
    </location>
</feature>
<feature type="compositionally biased region" description="Polar residues" evidence="8">
    <location>
        <begin position="333"/>
        <end position="343"/>
    </location>
</feature>
<feature type="region of interest" description="Disordered" evidence="8">
    <location>
        <begin position="415"/>
        <end position="553"/>
    </location>
</feature>
<feature type="compositionally biased region" description="Polar residues" evidence="8">
    <location>
        <begin position="1445"/>
        <end position="1464"/>
    </location>
</feature>
<dbReference type="Gene3D" id="2.30.29.30">
    <property type="entry name" value="Pleckstrin-homology domain (PH domain)/Phosphotyrosine-binding domain (PTB)"/>
    <property type="match status" value="1"/>
</dbReference>
<feature type="compositionally biased region" description="Polar residues" evidence="8">
    <location>
        <begin position="1648"/>
        <end position="1660"/>
    </location>
</feature>
<dbReference type="SUPFAM" id="SSF47031">
    <property type="entry name" value="Second domain of FERM"/>
    <property type="match status" value="1"/>
</dbReference>
<keyword evidence="4" id="KW-0965">Cell junction</keyword>
<feature type="compositionally biased region" description="Gly residues" evidence="8">
    <location>
        <begin position="316"/>
        <end position="327"/>
    </location>
</feature>
<comment type="subcellular location">
    <subcellularLocation>
        <location evidence="2">Cell junction</location>
    </subcellularLocation>
    <subcellularLocation>
        <location evidence="1">Cytoplasm</location>
        <location evidence="1">Cytoskeleton</location>
    </subcellularLocation>
</comment>
<feature type="compositionally biased region" description="Basic residues" evidence="8">
    <location>
        <begin position="682"/>
        <end position="695"/>
    </location>
</feature>
<dbReference type="FunFam" id="3.10.20.90:FF:000116">
    <property type="entry name" value="band 4.1-like protein 4A isoform X1"/>
    <property type="match status" value="1"/>
</dbReference>
<dbReference type="InterPro" id="IPR018979">
    <property type="entry name" value="FERM_N"/>
</dbReference>
<dbReference type="GO" id="GO:0030182">
    <property type="term" value="P:neuron differentiation"/>
    <property type="evidence" value="ECO:0007669"/>
    <property type="project" value="UniProtKB-ARBA"/>
</dbReference>
<evidence type="ECO:0000256" key="1">
    <source>
        <dbReference type="ARBA" id="ARBA00004245"/>
    </source>
</evidence>
<dbReference type="GO" id="GO:0016020">
    <property type="term" value="C:membrane"/>
    <property type="evidence" value="ECO:0007669"/>
    <property type="project" value="UniProtKB-ARBA"/>
</dbReference>
<dbReference type="InterPro" id="IPR030696">
    <property type="entry name" value="Band4.1-like4A_FERM_F1"/>
</dbReference>
<feature type="compositionally biased region" description="Low complexity" evidence="8">
    <location>
        <begin position="1624"/>
        <end position="1633"/>
    </location>
</feature>